<dbReference type="EMBL" id="BAAAGF010000003">
    <property type="protein sequence ID" value="GAA0745681.1"/>
    <property type="molecule type" value="Genomic_DNA"/>
</dbReference>
<evidence type="ECO:0000313" key="3">
    <source>
        <dbReference type="EMBL" id="GAA0745681.1"/>
    </source>
</evidence>
<evidence type="ECO:0008006" key="5">
    <source>
        <dbReference type="Google" id="ProtNLM"/>
    </source>
</evidence>
<accession>A0ABP3V2Y7</accession>
<organism evidence="3 4">
    <name type="scientific">Gaetbulibacter jejuensis</name>
    <dbReference type="NCBI Taxonomy" id="584607"/>
    <lineage>
        <taxon>Bacteria</taxon>
        <taxon>Pseudomonadati</taxon>
        <taxon>Bacteroidota</taxon>
        <taxon>Flavobacteriia</taxon>
        <taxon>Flavobacteriales</taxon>
        <taxon>Flavobacteriaceae</taxon>
        <taxon>Gaetbulibacter</taxon>
    </lineage>
</organism>
<feature type="domain" description="Glycosyl transferase family 1" evidence="1">
    <location>
        <begin position="180"/>
        <end position="331"/>
    </location>
</feature>
<dbReference type="SUPFAM" id="SSF53756">
    <property type="entry name" value="UDP-Glycosyltransferase/glycogen phosphorylase"/>
    <property type="match status" value="1"/>
</dbReference>
<dbReference type="InterPro" id="IPR028098">
    <property type="entry name" value="Glyco_trans_4-like_N"/>
</dbReference>
<gene>
    <name evidence="3" type="ORF">GCM10009431_20970</name>
</gene>
<feature type="domain" description="Glycosyltransferase subfamily 4-like N-terminal" evidence="2">
    <location>
        <begin position="13"/>
        <end position="174"/>
    </location>
</feature>
<dbReference type="CDD" id="cd03811">
    <property type="entry name" value="GT4_GT28_WabH-like"/>
    <property type="match status" value="1"/>
</dbReference>
<dbReference type="Proteomes" id="UP001500736">
    <property type="component" value="Unassembled WGS sequence"/>
</dbReference>
<dbReference type="InterPro" id="IPR001296">
    <property type="entry name" value="Glyco_trans_1"/>
</dbReference>
<keyword evidence="4" id="KW-1185">Reference proteome</keyword>
<dbReference type="PANTHER" id="PTHR12526">
    <property type="entry name" value="GLYCOSYLTRANSFERASE"/>
    <property type="match status" value="1"/>
</dbReference>
<dbReference type="RefSeq" id="WP_343798107.1">
    <property type="nucleotide sequence ID" value="NZ_BAAAGF010000003.1"/>
</dbReference>
<dbReference type="Pfam" id="PF00534">
    <property type="entry name" value="Glycos_transf_1"/>
    <property type="match status" value="1"/>
</dbReference>
<evidence type="ECO:0000259" key="1">
    <source>
        <dbReference type="Pfam" id="PF00534"/>
    </source>
</evidence>
<name>A0ABP3V2Y7_9FLAO</name>
<proteinExistence type="predicted"/>
<sequence length="357" mass="40599">MKVLIIIPNDALGGAEQYLKMVASYFKEATVDIYFITAYDTKLWDDIKNNTNQHFCSTSNKFLGVLKFLSLSQKQKKEYDYVFTSHIYINALVGILLKLKILKTKKFIARESTSIFLRYKGLKLFLYKLAYKIGYKKIDLLICQTELMKNQLIQHFKSIEKKTKIVTIPNPLNFEYLLNERAKEGVNLPFEFIVSAGRFIPEKGLDLLIKAFYYVKISYPNLKLILLGDGELKADLVAQIKSLSLDNDIILPGHVNNVLSYFKSAKLCVVSSRIEGFPNVLLQMMSQNNNVVSTTCAGGIDKIEGIYLSKPNDAESLKIAIEKALSTSNSTSNRSKFDNYLSDRDIDKFIKKIIAIT</sequence>
<comment type="caution">
    <text evidence="3">The sequence shown here is derived from an EMBL/GenBank/DDBJ whole genome shotgun (WGS) entry which is preliminary data.</text>
</comment>
<dbReference type="Pfam" id="PF13439">
    <property type="entry name" value="Glyco_transf_4"/>
    <property type="match status" value="1"/>
</dbReference>
<evidence type="ECO:0000259" key="2">
    <source>
        <dbReference type="Pfam" id="PF13439"/>
    </source>
</evidence>
<reference evidence="4" key="1">
    <citation type="journal article" date="2019" name="Int. J. Syst. Evol. Microbiol.">
        <title>The Global Catalogue of Microorganisms (GCM) 10K type strain sequencing project: providing services to taxonomists for standard genome sequencing and annotation.</title>
        <authorList>
            <consortium name="The Broad Institute Genomics Platform"/>
            <consortium name="The Broad Institute Genome Sequencing Center for Infectious Disease"/>
            <person name="Wu L."/>
            <person name="Ma J."/>
        </authorList>
    </citation>
    <scope>NUCLEOTIDE SEQUENCE [LARGE SCALE GENOMIC DNA]</scope>
    <source>
        <strain evidence="4">JCM 15976</strain>
    </source>
</reference>
<dbReference type="Gene3D" id="3.40.50.2000">
    <property type="entry name" value="Glycogen Phosphorylase B"/>
    <property type="match status" value="2"/>
</dbReference>
<evidence type="ECO:0000313" key="4">
    <source>
        <dbReference type="Proteomes" id="UP001500736"/>
    </source>
</evidence>
<protein>
    <recommendedName>
        <fullName evidence="5">Glycosyltransferase involved in cell wall biosynthesis</fullName>
    </recommendedName>
</protein>